<dbReference type="InterPro" id="IPR020846">
    <property type="entry name" value="MFS_dom"/>
</dbReference>
<dbReference type="SUPFAM" id="SSF103473">
    <property type="entry name" value="MFS general substrate transporter"/>
    <property type="match status" value="1"/>
</dbReference>
<keyword evidence="4" id="KW-1133">Transmembrane helix</keyword>
<proteinExistence type="inferred from homology"/>
<keyword evidence="7" id="KW-1185">Reference proteome</keyword>
<feature type="transmembrane region" description="Helical" evidence="4">
    <location>
        <begin position="482"/>
        <end position="501"/>
    </location>
</feature>
<evidence type="ECO:0000313" key="6">
    <source>
        <dbReference type="EMBL" id="OCT49525.1"/>
    </source>
</evidence>
<sequence length="608" mass="65170">MTSKQAREHQDSGTPLGQATLARDASRPTRDQGLPPQPYPSSPAPTHDDHRRNSWWHSNTARPPPATSPVSTGVGSEQLAWKGSEQTLDAFTDSSMEGADNEKRSAIVAEKQSADAQENSQLRRPSLGSRKGTSAAPSIAAAPFTGPDCCDLERPHSHHGHGVLDKETCTSRPRSSSSSSSVPTLNQIPSNLATASRVSTDAYGNTYPEGGREAWLCVLGSFCGLMAALGMMNTLGTYQAYLSTHQLRGENESTVGWIFGIYAFLSFFFGVQIGPIFDAKGPRWLVLAGSILMLASHLIMGVCTEYWHFLIVIGVVGGTGTSLVFTPAIAALGHFFLRKRGQATGLAAAGGSMGGIVFPLTLQALFPKIGWAWSTRACALINLVLLIFANLFIRSRLPPRKATKENILPDFRIFRDPVFALTTAGVFFVEWGLFVPLTYLSSYSLRNGVSSSFSYQIIAILNVGSCFGRYFPGFVADKVGRFNAMVVTVALCLVSTLAFWLPAGGSIALIIVYALIFGFASGSGISLTPVCVGQLCRVENYGRYYATCYTLVSFGSLTGIPIAGQLVTACNGEYWGLIVFTSCSYAASCILLSAARIVGAGWKMKVAY</sequence>
<comment type="caution">
    <text evidence="6">The sequence shown here is derived from an EMBL/GenBank/DDBJ whole genome shotgun (WGS) entry which is preliminary data.</text>
</comment>
<accession>A0A1C1CLW0</accession>
<dbReference type="Gene3D" id="1.20.1250.20">
    <property type="entry name" value="MFS general substrate transporter like domains"/>
    <property type="match status" value="1"/>
</dbReference>
<feature type="transmembrane region" description="Helical" evidence="4">
    <location>
        <begin position="413"/>
        <end position="433"/>
    </location>
</feature>
<evidence type="ECO:0000256" key="4">
    <source>
        <dbReference type="SAM" id="Phobius"/>
    </source>
</evidence>
<dbReference type="AlphaFoldDB" id="A0A1C1CLW0"/>
<feature type="compositionally biased region" description="Polar residues" evidence="3">
    <location>
        <begin position="84"/>
        <end position="95"/>
    </location>
</feature>
<feature type="transmembrane region" description="Helical" evidence="4">
    <location>
        <begin position="306"/>
        <end position="332"/>
    </location>
</feature>
<dbReference type="PANTHER" id="PTHR11360">
    <property type="entry name" value="MONOCARBOXYLATE TRANSPORTER"/>
    <property type="match status" value="1"/>
</dbReference>
<gene>
    <name evidence="6" type="primary">MCH5</name>
    <name evidence="6" type="ORF">CLCR_06904</name>
</gene>
<keyword evidence="4" id="KW-0812">Transmembrane</keyword>
<dbReference type="VEuPathDB" id="FungiDB:CLCR_06904"/>
<comment type="similarity">
    <text evidence="2">Belongs to the major facilitator superfamily. Monocarboxylate porter (TC 2.A.1.13) family.</text>
</comment>
<dbReference type="Pfam" id="PF07690">
    <property type="entry name" value="MFS_1"/>
    <property type="match status" value="1"/>
</dbReference>
<feature type="compositionally biased region" description="Polar residues" evidence="3">
    <location>
        <begin position="114"/>
        <end position="123"/>
    </location>
</feature>
<protein>
    <submittedName>
        <fullName evidence="6">Riboflavin transporter MCH5</fullName>
    </submittedName>
</protein>
<feature type="transmembrane region" description="Helical" evidence="4">
    <location>
        <begin position="214"/>
        <end position="235"/>
    </location>
</feature>
<dbReference type="OrthoDB" id="410267at2759"/>
<feature type="domain" description="Major facilitator superfamily (MFS) profile" evidence="5">
    <location>
        <begin position="216"/>
        <end position="608"/>
    </location>
</feature>
<dbReference type="Proteomes" id="UP000094526">
    <property type="component" value="Unassembled WGS sequence"/>
</dbReference>
<dbReference type="GO" id="GO:0016020">
    <property type="term" value="C:membrane"/>
    <property type="evidence" value="ECO:0007669"/>
    <property type="project" value="UniProtKB-SubCell"/>
</dbReference>
<dbReference type="CDD" id="cd17352">
    <property type="entry name" value="MFS_MCT_SLC16"/>
    <property type="match status" value="1"/>
</dbReference>
<dbReference type="PROSITE" id="PS50850">
    <property type="entry name" value="MFS"/>
    <property type="match status" value="1"/>
</dbReference>
<evidence type="ECO:0000256" key="1">
    <source>
        <dbReference type="ARBA" id="ARBA00004141"/>
    </source>
</evidence>
<feature type="transmembrane region" description="Helical" evidence="4">
    <location>
        <begin position="255"/>
        <end position="277"/>
    </location>
</feature>
<reference evidence="7" key="1">
    <citation type="submission" date="2015-07" db="EMBL/GenBank/DDBJ databases">
        <authorList>
            <person name="Teixeira M.M."/>
            <person name="Souza R.C."/>
            <person name="Almeida L.G."/>
            <person name="Vicente V.A."/>
            <person name="de Hoog S."/>
            <person name="Bocca A.L."/>
            <person name="de Almeida S.R."/>
            <person name="Vasconcelos A.T."/>
            <person name="Felipe M.S."/>
        </authorList>
    </citation>
    <scope>NUCLEOTIDE SEQUENCE [LARGE SCALE GENOMIC DNA]</scope>
    <source>
        <strain evidence="7">KSF</strain>
    </source>
</reference>
<feature type="transmembrane region" description="Helical" evidence="4">
    <location>
        <begin position="453"/>
        <end position="470"/>
    </location>
</feature>
<dbReference type="EMBL" id="LGRB01000010">
    <property type="protein sequence ID" value="OCT49525.1"/>
    <property type="molecule type" value="Genomic_DNA"/>
</dbReference>
<dbReference type="GO" id="GO:0022857">
    <property type="term" value="F:transmembrane transporter activity"/>
    <property type="evidence" value="ECO:0007669"/>
    <property type="project" value="InterPro"/>
</dbReference>
<feature type="transmembrane region" description="Helical" evidence="4">
    <location>
        <begin position="284"/>
        <end position="300"/>
    </location>
</feature>
<evidence type="ECO:0000256" key="3">
    <source>
        <dbReference type="SAM" id="MobiDB-lite"/>
    </source>
</evidence>
<keyword evidence="4" id="KW-0472">Membrane</keyword>
<feature type="compositionally biased region" description="Basic and acidic residues" evidence="3">
    <location>
        <begin position="1"/>
        <end position="11"/>
    </location>
</feature>
<dbReference type="VEuPathDB" id="FungiDB:G647_09786"/>
<name>A0A1C1CLW0_9EURO</name>
<feature type="region of interest" description="Disordered" evidence="3">
    <location>
        <begin position="156"/>
        <end position="187"/>
    </location>
</feature>
<feature type="transmembrane region" description="Helical" evidence="4">
    <location>
        <begin position="344"/>
        <end position="365"/>
    </location>
</feature>
<feature type="transmembrane region" description="Helical" evidence="4">
    <location>
        <begin position="507"/>
        <end position="532"/>
    </location>
</feature>
<dbReference type="InterPro" id="IPR050327">
    <property type="entry name" value="Proton-linked_MCT"/>
</dbReference>
<evidence type="ECO:0000313" key="7">
    <source>
        <dbReference type="Proteomes" id="UP000094526"/>
    </source>
</evidence>
<organism evidence="6 7">
    <name type="scientific">Cladophialophora carrionii</name>
    <dbReference type="NCBI Taxonomy" id="86049"/>
    <lineage>
        <taxon>Eukaryota</taxon>
        <taxon>Fungi</taxon>
        <taxon>Dikarya</taxon>
        <taxon>Ascomycota</taxon>
        <taxon>Pezizomycotina</taxon>
        <taxon>Eurotiomycetes</taxon>
        <taxon>Chaetothyriomycetidae</taxon>
        <taxon>Chaetothyriales</taxon>
        <taxon>Herpotrichiellaceae</taxon>
        <taxon>Cladophialophora</taxon>
    </lineage>
</organism>
<dbReference type="eggNOG" id="KOG2504">
    <property type="taxonomic scope" value="Eukaryota"/>
</dbReference>
<feature type="transmembrane region" description="Helical" evidence="4">
    <location>
        <begin position="544"/>
        <end position="568"/>
    </location>
</feature>
<evidence type="ECO:0000259" key="5">
    <source>
        <dbReference type="PROSITE" id="PS50850"/>
    </source>
</evidence>
<feature type="region of interest" description="Disordered" evidence="3">
    <location>
        <begin position="1"/>
        <end position="140"/>
    </location>
</feature>
<dbReference type="InterPro" id="IPR011701">
    <property type="entry name" value="MFS"/>
</dbReference>
<dbReference type="PANTHER" id="PTHR11360:SF177">
    <property type="entry name" value="RIBOFLAVIN TRANSPORTER MCH5"/>
    <property type="match status" value="1"/>
</dbReference>
<feature type="transmembrane region" description="Helical" evidence="4">
    <location>
        <begin position="574"/>
        <end position="595"/>
    </location>
</feature>
<feature type="transmembrane region" description="Helical" evidence="4">
    <location>
        <begin position="371"/>
        <end position="393"/>
    </location>
</feature>
<comment type="subcellular location">
    <subcellularLocation>
        <location evidence="1">Membrane</location>
        <topology evidence="1">Multi-pass membrane protein</topology>
    </subcellularLocation>
</comment>
<evidence type="ECO:0000256" key="2">
    <source>
        <dbReference type="ARBA" id="ARBA00006727"/>
    </source>
</evidence>
<dbReference type="InterPro" id="IPR036259">
    <property type="entry name" value="MFS_trans_sf"/>
</dbReference>